<proteinExistence type="predicted"/>
<dbReference type="FunFam" id="3.30.730.10:FF:000001">
    <property type="entry name" value="Ethylene-responsive transcription factor 2"/>
    <property type="match status" value="1"/>
</dbReference>
<keyword evidence="2" id="KW-0611">Plant defense</keyword>
<protein>
    <recommendedName>
        <fullName evidence="7">AP2/ERF domain-containing protein</fullName>
    </recommendedName>
</protein>
<dbReference type="GO" id="GO:0003677">
    <property type="term" value="F:DNA binding"/>
    <property type="evidence" value="ECO:0007669"/>
    <property type="project" value="UniProtKB-KW"/>
</dbReference>
<evidence type="ECO:0000256" key="4">
    <source>
        <dbReference type="ARBA" id="ARBA00023125"/>
    </source>
</evidence>
<evidence type="ECO:0000259" key="7">
    <source>
        <dbReference type="PROSITE" id="PS51032"/>
    </source>
</evidence>
<feature type="domain" description="AP2/ERF" evidence="7">
    <location>
        <begin position="86"/>
        <end position="144"/>
    </location>
</feature>
<organism evidence="8 9">
    <name type="scientific">Lithospermum erythrorhizon</name>
    <name type="common">Purple gromwell</name>
    <name type="synonym">Lithospermum officinale var. erythrorhizon</name>
    <dbReference type="NCBI Taxonomy" id="34254"/>
    <lineage>
        <taxon>Eukaryota</taxon>
        <taxon>Viridiplantae</taxon>
        <taxon>Streptophyta</taxon>
        <taxon>Embryophyta</taxon>
        <taxon>Tracheophyta</taxon>
        <taxon>Spermatophyta</taxon>
        <taxon>Magnoliopsida</taxon>
        <taxon>eudicotyledons</taxon>
        <taxon>Gunneridae</taxon>
        <taxon>Pentapetalae</taxon>
        <taxon>asterids</taxon>
        <taxon>lamiids</taxon>
        <taxon>Boraginales</taxon>
        <taxon>Boraginaceae</taxon>
        <taxon>Boraginoideae</taxon>
        <taxon>Lithospermeae</taxon>
        <taxon>Lithospermum</taxon>
    </lineage>
</organism>
<dbReference type="Pfam" id="PF00847">
    <property type="entry name" value="AP2"/>
    <property type="match status" value="1"/>
</dbReference>
<keyword evidence="9" id="KW-1185">Reference proteome</keyword>
<dbReference type="EMBL" id="BAABME010015145">
    <property type="protein sequence ID" value="GAA0139637.1"/>
    <property type="molecule type" value="Genomic_DNA"/>
</dbReference>
<name>A0AAV3NL29_LITER</name>
<dbReference type="GO" id="GO:0003700">
    <property type="term" value="F:DNA-binding transcription factor activity"/>
    <property type="evidence" value="ECO:0007669"/>
    <property type="project" value="InterPro"/>
</dbReference>
<dbReference type="PANTHER" id="PTHR31190">
    <property type="entry name" value="DNA-BINDING DOMAIN"/>
    <property type="match status" value="1"/>
</dbReference>
<evidence type="ECO:0000256" key="2">
    <source>
        <dbReference type="ARBA" id="ARBA00022821"/>
    </source>
</evidence>
<keyword evidence="4" id="KW-0238">DNA-binding</keyword>
<dbReference type="CDD" id="cd00018">
    <property type="entry name" value="AP2"/>
    <property type="match status" value="1"/>
</dbReference>
<dbReference type="Proteomes" id="UP001454036">
    <property type="component" value="Unassembled WGS sequence"/>
</dbReference>
<dbReference type="Gene3D" id="3.30.730.10">
    <property type="entry name" value="AP2/ERF domain"/>
    <property type="match status" value="1"/>
</dbReference>
<dbReference type="GO" id="GO:0009873">
    <property type="term" value="P:ethylene-activated signaling pathway"/>
    <property type="evidence" value="ECO:0007669"/>
    <property type="project" value="InterPro"/>
</dbReference>
<dbReference type="SMART" id="SM00380">
    <property type="entry name" value="AP2"/>
    <property type="match status" value="1"/>
</dbReference>
<dbReference type="GO" id="GO:0006952">
    <property type="term" value="P:defense response"/>
    <property type="evidence" value="ECO:0007669"/>
    <property type="project" value="UniProtKB-KW"/>
</dbReference>
<keyword evidence="5" id="KW-0804">Transcription</keyword>
<dbReference type="PROSITE" id="PS51032">
    <property type="entry name" value="AP2_ERF"/>
    <property type="match status" value="1"/>
</dbReference>
<sequence>MYTKSISDSDIALLESVQQFLLNDSEFEEMYYPTMMMSSTTTSTIVNTRSSVENYLSHIELCPRNTNDKESTKTSVSHGPKQDWKRYRGVRRRPWGKFAAEIRNPVKKGARLWLGTYEMPEDAALAYDKAAFKIRGSRAKLNFPHLVGCNVEPVRVCPRKRLPEPSSSWLDLSDYNSVSKRVKSQIDVLD</sequence>
<accession>A0AAV3NL29</accession>
<gene>
    <name evidence="8" type="ORF">LIER_35114</name>
</gene>
<dbReference type="PRINTS" id="PR00367">
    <property type="entry name" value="ETHRSPELEMNT"/>
</dbReference>
<keyword evidence="3" id="KW-0805">Transcription regulation</keyword>
<dbReference type="InterPro" id="IPR036955">
    <property type="entry name" value="AP2/ERF_dom_sf"/>
</dbReference>
<dbReference type="SUPFAM" id="SSF54171">
    <property type="entry name" value="DNA-binding domain"/>
    <property type="match status" value="1"/>
</dbReference>
<evidence type="ECO:0000256" key="1">
    <source>
        <dbReference type="ARBA" id="ARBA00004123"/>
    </source>
</evidence>
<dbReference type="InterPro" id="IPR016177">
    <property type="entry name" value="DNA-bd_dom_sf"/>
</dbReference>
<evidence type="ECO:0000256" key="6">
    <source>
        <dbReference type="ARBA" id="ARBA00023242"/>
    </source>
</evidence>
<dbReference type="AlphaFoldDB" id="A0AAV3NL29"/>
<dbReference type="InterPro" id="IPR001471">
    <property type="entry name" value="AP2/ERF_dom"/>
</dbReference>
<evidence type="ECO:0000313" key="8">
    <source>
        <dbReference type="EMBL" id="GAA0139637.1"/>
    </source>
</evidence>
<keyword evidence="6" id="KW-0539">Nucleus</keyword>
<dbReference type="InterPro" id="IPR044808">
    <property type="entry name" value="ERF_plant"/>
</dbReference>
<evidence type="ECO:0000313" key="9">
    <source>
        <dbReference type="Proteomes" id="UP001454036"/>
    </source>
</evidence>
<evidence type="ECO:0000256" key="5">
    <source>
        <dbReference type="ARBA" id="ARBA00023163"/>
    </source>
</evidence>
<comment type="subcellular location">
    <subcellularLocation>
        <location evidence="1">Nucleus</location>
    </subcellularLocation>
</comment>
<dbReference type="PANTHER" id="PTHR31190:SF407">
    <property type="entry name" value="ETHYLENE-RESPONSIVE TRANSCRIPTION FACTOR 13-LIKE"/>
    <property type="match status" value="1"/>
</dbReference>
<comment type="caution">
    <text evidence="8">The sequence shown here is derived from an EMBL/GenBank/DDBJ whole genome shotgun (WGS) entry which is preliminary data.</text>
</comment>
<evidence type="ECO:0000256" key="3">
    <source>
        <dbReference type="ARBA" id="ARBA00023015"/>
    </source>
</evidence>
<reference evidence="8 9" key="1">
    <citation type="submission" date="2024-01" db="EMBL/GenBank/DDBJ databases">
        <title>The complete chloroplast genome sequence of Lithospermum erythrorhizon: insights into the phylogenetic relationship among Boraginaceae species and the maternal lineages of purple gromwells.</title>
        <authorList>
            <person name="Okada T."/>
            <person name="Watanabe K."/>
        </authorList>
    </citation>
    <scope>NUCLEOTIDE SEQUENCE [LARGE SCALE GENOMIC DNA]</scope>
</reference>
<dbReference type="GO" id="GO:0005634">
    <property type="term" value="C:nucleus"/>
    <property type="evidence" value="ECO:0007669"/>
    <property type="project" value="UniProtKB-SubCell"/>
</dbReference>